<comment type="caution">
    <text evidence="9">The sequence shown here is derived from an EMBL/GenBank/DDBJ whole genome shotgun (WGS) entry which is preliminary data.</text>
</comment>
<feature type="domain" description="Enolase C-terminal TIM barrel" evidence="8">
    <location>
        <begin position="1"/>
        <end position="115"/>
    </location>
</feature>
<reference evidence="9" key="1">
    <citation type="journal article" date="2014" name="Front. Microbiol.">
        <title>High frequency of phylogenetically diverse reductive dehalogenase-homologous genes in deep subseafloor sedimentary metagenomes.</title>
        <authorList>
            <person name="Kawai M."/>
            <person name="Futagami T."/>
            <person name="Toyoda A."/>
            <person name="Takaki Y."/>
            <person name="Nishi S."/>
            <person name="Hori S."/>
            <person name="Arai W."/>
            <person name="Tsubouchi T."/>
            <person name="Morono Y."/>
            <person name="Uchiyama I."/>
            <person name="Ito T."/>
            <person name="Fujiyama A."/>
            <person name="Inagaki F."/>
            <person name="Takami H."/>
        </authorList>
    </citation>
    <scope>NUCLEOTIDE SEQUENCE</scope>
    <source>
        <strain evidence="9">Expedition CK06-06</strain>
    </source>
</reference>
<evidence type="ECO:0000256" key="4">
    <source>
        <dbReference type="ARBA" id="ARBA00012058"/>
    </source>
</evidence>
<dbReference type="AlphaFoldDB" id="X1DL33"/>
<dbReference type="PANTHER" id="PTHR11902">
    <property type="entry name" value="ENOLASE"/>
    <property type="match status" value="1"/>
</dbReference>
<dbReference type="SMART" id="SM01192">
    <property type="entry name" value="Enolase_C"/>
    <property type="match status" value="1"/>
</dbReference>
<proteinExistence type="inferred from homology"/>
<dbReference type="InterPro" id="IPR020810">
    <property type="entry name" value="Enolase_C"/>
</dbReference>
<feature type="non-terminal residue" evidence="9">
    <location>
        <position position="116"/>
    </location>
</feature>
<dbReference type="InterPro" id="IPR020809">
    <property type="entry name" value="Enolase_CS"/>
</dbReference>
<dbReference type="GO" id="GO:0006096">
    <property type="term" value="P:glycolytic process"/>
    <property type="evidence" value="ECO:0007669"/>
    <property type="project" value="UniProtKB-UniPathway"/>
</dbReference>
<evidence type="ECO:0000256" key="6">
    <source>
        <dbReference type="ARBA" id="ARBA00023152"/>
    </source>
</evidence>
<dbReference type="Pfam" id="PF00113">
    <property type="entry name" value="Enolase_C"/>
    <property type="match status" value="1"/>
</dbReference>
<dbReference type="InterPro" id="IPR000941">
    <property type="entry name" value="Enolase"/>
</dbReference>
<evidence type="ECO:0000313" key="9">
    <source>
        <dbReference type="EMBL" id="GAH21606.1"/>
    </source>
</evidence>
<organism evidence="9">
    <name type="scientific">marine sediment metagenome</name>
    <dbReference type="NCBI Taxonomy" id="412755"/>
    <lineage>
        <taxon>unclassified sequences</taxon>
        <taxon>metagenomes</taxon>
        <taxon>ecological metagenomes</taxon>
    </lineage>
</organism>
<keyword evidence="5" id="KW-0460">Magnesium</keyword>
<evidence type="ECO:0000256" key="3">
    <source>
        <dbReference type="ARBA" id="ARBA00009604"/>
    </source>
</evidence>
<gene>
    <name evidence="9" type="ORF">S01H4_64968</name>
</gene>
<dbReference type="GO" id="GO:0004634">
    <property type="term" value="F:phosphopyruvate hydratase activity"/>
    <property type="evidence" value="ECO:0007669"/>
    <property type="project" value="UniProtKB-EC"/>
</dbReference>
<keyword evidence="7" id="KW-0456">Lyase</keyword>
<comment type="similarity">
    <text evidence="3">Belongs to the enolase family.</text>
</comment>
<accession>X1DL33</accession>
<dbReference type="GO" id="GO:0000015">
    <property type="term" value="C:phosphopyruvate hydratase complex"/>
    <property type="evidence" value="ECO:0007669"/>
    <property type="project" value="InterPro"/>
</dbReference>
<feature type="non-terminal residue" evidence="9">
    <location>
        <position position="1"/>
    </location>
</feature>
<dbReference type="EMBL" id="BART01039577">
    <property type="protein sequence ID" value="GAH21606.1"/>
    <property type="molecule type" value="Genomic_DNA"/>
</dbReference>
<evidence type="ECO:0000259" key="8">
    <source>
        <dbReference type="SMART" id="SM01192"/>
    </source>
</evidence>
<name>X1DL33_9ZZZZ</name>
<evidence type="ECO:0000256" key="1">
    <source>
        <dbReference type="ARBA" id="ARBA00001946"/>
    </source>
</evidence>
<sequence>GWKTLTEKIGDKVQLVGDDLFVTNTKRLKLGIDLGVANSIIIKPNQIGTLTETISTIKLAKENGYKTIASPRSGKLWDPYIVHLCVGQNLGQGKFVRCPAGGSYLNELIRIEEYLE</sequence>
<dbReference type="EC" id="4.2.1.11" evidence="4"/>
<protein>
    <recommendedName>
        <fullName evidence="4">phosphopyruvate hydratase</fullName>
        <ecNumber evidence="4">4.2.1.11</ecNumber>
    </recommendedName>
</protein>
<dbReference type="UniPathway" id="UPA00109">
    <property type="reaction ID" value="UER00187"/>
</dbReference>
<dbReference type="InterPro" id="IPR036849">
    <property type="entry name" value="Enolase-like_C_sf"/>
</dbReference>
<dbReference type="PRINTS" id="PR00148">
    <property type="entry name" value="ENOLASE"/>
</dbReference>
<dbReference type="Gene3D" id="3.20.20.120">
    <property type="entry name" value="Enolase-like C-terminal domain"/>
    <property type="match status" value="1"/>
</dbReference>
<dbReference type="PANTHER" id="PTHR11902:SF1">
    <property type="entry name" value="ENOLASE"/>
    <property type="match status" value="1"/>
</dbReference>
<dbReference type="PROSITE" id="PS00164">
    <property type="entry name" value="ENOLASE"/>
    <property type="match status" value="1"/>
</dbReference>
<keyword evidence="6" id="KW-0324">Glycolysis</keyword>
<evidence type="ECO:0000256" key="2">
    <source>
        <dbReference type="ARBA" id="ARBA00005031"/>
    </source>
</evidence>
<dbReference type="SUPFAM" id="SSF51604">
    <property type="entry name" value="Enolase C-terminal domain-like"/>
    <property type="match status" value="1"/>
</dbReference>
<evidence type="ECO:0000256" key="5">
    <source>
        <dbReference type="ARBA" id="ARBA00022842"/>
    </source>
</evidence>
<comment type="pathway">
    <text evidence="2">Carbohydrate degradation; glycolysis; pyruvate from D-glyceraldehyde 3-phosphate: step 4/5.</text>
</comment>
<evidence type="ECO:0000256" key="7">
    <source>
        <dbReference type="ARBA" id="ARBA00023239"/>
    </source>
</evidence>
<comment type="cofactor">
    <cofactor evidence="1">
        <name>Mg(2+)</name>
        <dbReference type="ChEBI" id="CHEBI:18420"/>
    </cofactor>
</comment>
<dbReference type="GO" id="GO:0000287">
    <property type="term" value="F:magnesium ion binding"/>
    <property type="evidence" value="ECO:0007669"/>
    <property type="project" value="InterPro"/>
</dbReference>